<keyword evidence="3" id="KW-0808">Transferase</keyword>
<dbReference type="NCBIfam" id="TIGR00536">
    <property type="entry name" value="hemK_fam"/>
    <property type="match status" value="1"/>
</dbReference>
<dbReference type="GO" id="GO:0102559">
    <property type="term" value="F:peptide chain release factor N(5)-glutamine methyltransferase activity"/>
    <property type="evidence" value="ECO:0007669"/>
    <property type="project" value="UniProtKB-EC"/>
</dbReference>
<evidence type="ECO:0000256" key="5">
    <source>
        <dbReference type="ARBA" id="ARBA00048391"/>
    </source>
</evidence>
<dbReference type="InterPro" id="IPR007848">
    <property type="entry name" value="Small_mtfrase_dom"/>
</dbReference>
<evidence type="ECO:0000256" key="2">
    <source>
        <dbReference type="ARBA" id="ARBA00022603"/>
    </source>
</evidence>
<evidence type="ECO:0000313" key="9">
    <source>
        <dbReference type="Proteomes" id="UP000018951"/>
    </source>
</evidence>
<reference evidence="8 9" key="1">
    <citation type="journal article" date="2013" name="PLoS ONE">
        <title>Bacterial endosymbiosis in a chordate host: long-term co-evolution and conservation of secondary metabolism.</title>
        <authorList>
            <person name="Kwan J.C."/>
            <person name="Schmidt E.W."/>
        </authorList>
    </citation>
    <scope>NUCLEOTIDE SEQUENCE [LARGE SCALE GENOMIC DNA]</scope>
    <source>
        <strain evidence="9">L6</strain>
    </source>
</reference>
<proteinExistence type="predicted"/>
<keyword evidence="4" id="KW-0949">S-adenosyl-L-methionine</keyword>
<name>W2V2U5_9RICK</name>
<evidence type="ECO:0000313" key="8">
    <source>
        <dbReference type="EMBL" id="ETO91748.1"/>
    </source>
</evidence>
<dbReference type="InterPro" id="IPR050320">
    <property type="entry name" value="N5-glutamine_MTase"/>
</dbReference>
<dbReference type="SUPFAM" id="SSF53335">
    <property type="entry name" value="S-adenosyl-L-methionine-dependent methyltransferases"/>
    <property type="match status" value="1"/>
</dbReference>
<dbReference type="InterPro" id="IPR002052">
    <property type="entry name" value="DNA_methylase_N6_adenine_CS"/>
</dbReference>
<dbReference type="PANTHER" id="PTHR18895:SF74">
    <property type="entry name" value="MTRF1L RELEASE FACTOR GLUTAMINE METHYLTRANSFERASE"/>
    <property type="match status" value="1"/>
</dbReference>
<dbReference type="Gene3D" id="3.40.50.150">
    <property type="entry name" value="Vaccinia Virus protein VP39"/>
    <property type="match status" value="1"/>
</dbReference>
<evidence type="ECO:0000256" key="4">
    <source>
        <dbReference type="ARBA" id="ARBA00022691"/>
    </source>
</evidence>
<dbReference type="PATRIC" id="fig|1401685.3.peg.155"/>
<dbReference type="Gene3D" id="1.10.8.10">
    <property type="entry name" value="DNA helicase RuvA subunit, C-terminal domain"/>
    <property type="match status" value="1"/>
</dbReference>
<dbReference type="InterPro" id="IPR004556">
    <property type="entry name" value="HemK-like"/>
</dbReference>
<dbReference type="STRING" id="1401685.P857_921"/>
<dbReference type="PANTHER" id="PTHR18895">
    <property type="entry name" value="HEMK METHYLTRANSFERASE"/>
    <property type="match status" value="1"/>
</dbReference>
<dbReference type="EC" id="2.1.1.297" evidence="1"/>
<dbReference type="GO" id="GO:0032259">
    <property type="term" value="P:methylation"/>
    <property type="evidence" value="ECO:0007669"/>
    <property type="project" value="UniProtKB-KW"/>
</dbReference>
<evidence type="ECO:0000259" key="6">
    <source>
        <dbReference type="Pfam" id="PF05175"/>
    </source>
</evidence>
<dbReference type="PROSITE" id="PS00092">
    <property type="entry name" value="N6_MTASE"/>
    <property type="match status" value="1"/>
</dbReference>
<dbReference type="AlphaFoldDB" id="W2V2U5"/>
<dbReference type="GO" id="GO:0003676">
    <property type="term" value="F:nucleic acid binding"/>
    <property type="evidence" value="ECO:0007669"/>
    <property type="project" value="InterPro"/>
</dbReference>
<evidence type="ECO:0000256" key="3">
    <source>
        <dbReference type="ARBA" id="ARBA00022679"/>
    </source>
</evidence>
<dbReference type="InterPro" id="IPR029063">
    <property type="entry name" value="SAM-dependent_MTases_sf"/>
</dbReference>
<organism evidence="8 9">
    <name type="scientific">Candidatus Xenolissoclinum pacificiensis L6</name>
    <dbReference type="NCBI Taxonomy" id="1401685"/>
    <lineage>
        <taxon>Bacteria</taxon>
        <taxon>Pseudomonadati</taxon>
        <taxon>Pseudomonadota</taxon>
        <taxon>Alphaproteobacteria</taxon>
        <taxon>Rickettsiales</taxon>
        <taxon>Anaplasmataceae</taxon>
        <taxon>Candidatus Xenolissoclinum</taxon>
    </lineage>
</organism>
<keyword evidence="9" id="KW-1185">Reference proteome</keyword>
<dbReference type="EMBL" id="AXCJ01000001">
    <property type="protein sequence ID" value="ETO91748.1"/>
    <property type="molecule type" value="Genomic_DNA"/>
</dbReference>
<accession>W2V2U5</accession>
<evidence type="ECO:0000259" key="7">
    <source>
        <dbReference type="Pfam" id="PF17827"/>
    </source>
</evidence>
<protein>
    <recommendedName>
        <fullName evidence="1">peptide chain release factor N(5)-glutamine methyltransferase</fullName>
        <ecNumber evidence="1">2.1.1.297</ecNumber>
    </recommendedName>
</protein>
<comment type="caution">
    <text evidence="8">The sequence shown here is derived from an EMBL/GenBank/DDBJ whole genome shotgun (WGS) entry which is preliminary data.</text>
</comment>
<dbReference type="Pfam" id="PF05175">
    <property type="entry name" value="MTS"/>
    <property type="match status" value="1"/>
</dbReference>
<gene>
    <name evidence="8" type="ORF">P857_921</name>
</gene>
<keyword evidence="2 8" id="KW-0489">Methyltransferase</keyword>
<feature type="domain" description="Release factor glutamine methyltransferase N-terminal" evidence="7">
    <location>
        <begin position="7"/>
        <end position="74"/>
    </location>
</feature>
<dbReference type="Proteomes" id="UP000018951">
    <property type="component" value="Unassembled WGS sequence"/>
</dbReference>
<comment type="catalytic activity">
    <reaction evidence="5">
        <text>L-glutaminyl-[peptide chain release factor] + S-adenosyl-L-methionine = N(5)-methyl-L-glutaminyl-[peptide chain release factor] + S-adenosyl-L-homocysteine + H(+)</text>
        <dbReference type="Rhea" id="RHEA:42896"/>
        <dbReference type="Rhea" id="RHEA-COMP:10271"/>
        <dbReference type="Rhea" id="RHEA-COMP:10272"/>
        <dbReference type="ChEBI" id="CHEBI:15378"/>
        <dbReference type="ChEBI" id="CHEBI:30011"/>
        <dbReference type="ChEBI" id="CHEBI:57856"/>
        <dbReference type="ChEBI" id="CHEBI:59789"/>
        <dbReference type="ChEBI" id="CHEBI:61891"/>
        <dbReference type="EC" id="2.1.1.297"/>
    </reaction>
</comment>
<dbReference type="InterPro" id="IPR040758">
    <property type="entry name" value="PrmC_N"/>
</dbReference>
<evidence type="ECO:0000256" key="1">
    <source>
        <dbReference type="ARBA" id="ARBA00012771"/>
    </source>
</evidence>
<sequence>MYTIRKVLECGIDLLKDKPTPLQDALLLLSDLIKLDQLEIMSYKDNNIEPSVVYQYMKMIHRRKNGVSIAHIIGRKEFWGRDFSIQGNTLVPRDDSETIIELFLELSNKTRRYKLADFGTGSGCLLVTALLERRNSYGCGYEIDMNAYNNTLVNVNRYNLSKRCNMYYKSWVYNDMKFDFLLSNPPYICRDDIKNLQMEVRNESRLALDGGINGCIMYRRLFSGIRQHLLSGGTCIVEIGDKMYYDVIRIATEYGLSLYRYKKDLTGVIRCLAFRIS</sequence>
<dbReference type="Pfam" id="PF17827">
    <property type="entry name" value="PrmC_N"/>
    <property type="match status" value="1"/>
</dbReference>
<feature type="domain" description="Methyltransferase small" evidence="6">
    <location>
        <begin position="102"/>
        <end position="192"/>
    </location>
</feature>